<evidence type="ECO:0000256" key="1">
    <source>
        <dbReference type="SAM" id="Coils"/>
    </source>
</evidence>
<sequence length="203" mass="23537">MEDGLVQVKELQRQLQRLRKEQEELEERNEELEALLGEAQNASKEERHRHEGELEGLHRRVRSLEAELKKQDAQEKNLKNGEDIKSTDSFLQVHLRDSSQERLALLEARLTEEKDWRKQLELDLSAAQAALKKDKEALQIGERELKKLRLEVSGLQTECQQGKTLIKSLTQVKGEKAVLEEKLAQMERAHSRLQTELDRCKSG</sequence>
<feature type="coiled-coil region" evidence="1">
    <location>
        <begin position="117"/>
        <end position="196"/>
    </location>
</feature>
<feature type="compositionally biased region" description="Basic and acidic residues" evidence="2">
    <location>
        <begin position="43"/>
        <end position="60"/>
    </location>
</feature>
<evidence type="ECO:0000313" key="4">
    <source>
        <dbReference type="Proteomes" id="UP000646548"/>
    </source>
</evidence>
<gene>
    <name evidence="3" type="ORF">FQA47_019920</name>
</gene>
<dbReference type="PANTHER" id="PTHR34479:SF1">
    <property type="entry name" value="COILED-COIL DOMAIN-CONTAINING PROTEIN 30"/>
    <property type="match status" value="1"/>
</dbReference>
<dbReference type="EMBL" id="WKFB01000105">
    <property type="protein sequence ID" value="KAF6735473.1"/>
    <property type="molecule type" value="Genomic_DNA"/>
</dbReference>
<dbReference type="InterPro" id="IPR052825">
    <property type="entry name" value="CCD-Prefoldin_beta-like"/>
</dbReference>
<reference evidence="3" key="1">
    <citation type="journal article" name="BMC Genomics">
        <title>Long-read sequencing and de novo genome assembly of marine medaka (Oryzias melastigma).</title>
        <authorList>
            <person name="Liang P."/>
            <person name="Saqib H.S.A."/>
            <person name="Ni X."/>
            <person name="Shen Y."/>
        </authorList>
    </citation>
    <scope>NUCLEOTIDE SEQUENCE</scope>
    <source>
        <strain evidence="3">Bigg-433</strain>
    </source>
</reference>
<proteinExistence type="predicted"/>
<dbReference type="Proteomes" id="UP000646548">
    <property type="component" value="Unassembled WGS sequence"/>
</dbReference>
<comment type="caution">
    <text evidence="3">The sequence shown here is derived from an EMBL/GenBank/DDBJ whole genome shotgun (WGS) entry which is preliminary data.</text>
</comment>
<keyword evidence="1" id="KW-0175">Coiled coil</keyword>
<feature type="region of interest" description="Disordered" evidence="2">
    <location>
        <begin position="37"/>
        <end position="60"/>
    </location>
</feature>
<dbReference type="AlphaFoldDB" id="A0A834FJR0"/>
<evidence type="ECO:0000313" key="3">
    <source>
        <dbReference type="EMBL" id="KAF6735473.1"/>
    </source>
</evidence>
<dbReference type="PANTHER" id="PTHR34479">
    <property type="entry name" value="COILED-COIL DOMAIN-CONTAINING PROTEIN 30"/>
    <property type="match status" value="1"/>
</dbReference>
<name>A0A834FJR0_ORYME</name>
<accession>A0A834FJR0</accession>
<organism evidence="3 4">
    <name type="scientific">Oryzias melastigma</name>
    <name type="common">Marine medaka</name>
    <dbReference type="NCBI Taxonomy" id="30732"/>
    <lineage>
        <taxon>Eukaryota</taxon>
        <taxon>Metazoa</taxon>
        <taxon>Chordata</taxon>
        <taxon>Craniata</taxon>
        <taxon>Vertebrata</taxon>
        <taxon>Euteleostomi</taxon>
        <taxon>Actinopterygii</taxon>
        <taxon>Neopterygii</taxon>
        <taxon>Teleostei</taxon>
        <taxon>Neoteleostei</taxon>
        <taxon>Acanthomorphata</taxon>
        <taxon>Ovalentaria</taxon>
        <taxon>Atherinomorphae</taxon>
        <taxon>Beloniformes</taxon>
        <taxon>Adrianichthyidae</taxon>
        <taxon>Oryziinae</taxon>
        <taxon>Oryzias</taxon>
    </lineage>
</organism>
<protein>
    <submittedName>
        <fullName evidence="3">Uncharacterized protein</fullName>
    </submittedName>
</protein>
<evidence type="ECO:0000256" key="2">
    <source>
        <dbReference type="SAM" id="MobiDB-lite"/>
    </source>
</evidence>